<name>A0ABY1BE88_9PSED</name>
<reference evidence="4 5" key="1">
    <citation type="submission" date="2016-10" db="EMBL/GenBank/DDBJ databases">
        <authorList>
            <person name="Varghese N."/>
            <person name="Submissions S."/>
        </authorList>
    </citation>
    <scope>NUCLEOTIDE SEQUENCE [LARGE SCALE GENOMIC DNA]</scope>
    <source>
        <strain evidence="4 5">CIP 109853</strain>
    </source>
</reference>
<protein>
    <recommendedName>
        <fullName evidence="3">J domain-containing protein</fullName>
    </recommendedName>
</protein>
<evidence type="ECO:0000313" key="4">
    <source>
        <dbReference type="EMBL" id="SEQ64745.1"/>
    </source>
</evidence>
<organism evidence="4 5">
    <name type="scientific">Pseudomonas cuatrocienegasensis</name>
    <dbReference type="NCBI Taxonomy" id="543360"/>
    <lineage>
        <taxon>Bacteria</taxon>
        <taxon>Pseudomonadati</taxon>
        <taxon>Pseudomonadota</taxon>
        <taxon>Gammaproteobacteria</taxon>
        <taxon>Pseudomonadales</taxon>
        <taxon>Pseudomonadaceae</taxon>
        <taxon>Pseudomonas</taxon>
    </lineage>
</organism>
<sequence length="514" mass="58648">MNPWSLLGLDADVDTRSIKRRYAQLLKQHRPDEDAEAFQRLREAYEWAMTLAIARQDVNPDDALAMPAQGRAELHRSADLAQALTAPNVATIAVDAQARIRQLLEACPSLDEAFRQARAQGLDADFQRYLLSRCMPFDEQGVITLRWCMQQLHWLSPWQADYLPQAALNDLAVRLLALELEQLQRRLQAGEERAVLEAVAALVVSDWLQSFDRRLQLQLGLIHMLESTEQWSAAFFERLGKLFGWEEEKGELPCSAERWYSLCWRCEREAAGQRLQQHLQEFWPLNAEQRAAWLLLKPLTERECRRLVDQFSENDWQACEALDELLNARYPDLPAQLGLATPDGWRRWQPRKWTAPAAAYAWLLLFAALFGDALYGSGAVAARSSEMSQLVFNSLITSLGLIAILVCLVRSWSWLARFLTALDVRLSRLLLPAAWRDHGAGMLLLRHGVPAALFAALVAFFAPDMLESRVVFAVAFALQLVFLLLVGSGRSPWPRLALFKRRLFRTDYSRPAEW</sequence>
<dbReference type="Gene3D" id="1.10.287.110">
    <property type="entry name" value="DnaJ domain"/>
    <property type="match status" value="1"/>
</dbReference>
<evidence type="ECO:0000256" key="2">
    <source>
        <dbReference type="SAM" id="Phobius"/>
    </source>
</evidence>
<evidence type="ECO:0000259" key="3">
    <source>
        <dbReference type="PROSITE" id="PS50076"/>
    </source>
</evidence>
<keyword evidence="2" id="KW-0812">Transmembrane</keyword>
<keyword evidence="2" id="KW-0472">Membrane</keyword>
<dbReference type="PROSITE" id="PS50076">
    <property type="entry name" value="DNAJ_2"/>
    <property type="match status" value="1"/>
</dbReference>
<comment type="caution">
    <text evidence="4">The sequence shown here is derived from an EMBL/GenBank/DDBJ whole genome shotgun (WGS) entry which is preliminary data.</text>
</comment>
<feature type="transmembrane region" description="Helical" evidence="2">
    <location>
        <begin position="468"/>
        <end position="486"/>
    </location>
</feature>
<dbReference type="InterPro" id="IPR001623">
    <property type="entry name" value="DnaJ_domain"/>
</dbReference>
<keyword evidence="2" id="KW-1133">Transmembrane helix</keyword>
<accession>A0ABY1BE88</accession>
<gene>
    <name evidence="4" type="ORF">SAMN05216600_10847</name>
</gene>
<dbReference type="CDD" id="cd06257">
    <property type="entry name" value="DnaJ"/>
    <property type="match status" value="1"/>
</dbReference>
<keyword evidence="5" id="KW-1185">Reference proteome</keyword>
<dbReference type="RefSeq" id="WP_069519218.1">
    <property type="nucleotide sequence ID" value="NZ_FOFP01000008.1"/>
</dbReference>
<feature type="transmembrane region" description="Helical" evidence="2">
    <location>
        <begin position="443"/>
        <end position="462"/>
    </location>
</feature>
<dbReference type="InterPro" id="IPR036869">
    <property type="entry name" value="J_dom_sf"/>
</dbReference>
<evidence type="ECO:0000313" key="5">
    <source>
        <dbReference type="Proteomes" id="UP000198512"/>
    </source>
</evidence>
<proteinExistence type="predicted"/>
<feature type="transmembrane region" description="Helical" evidence="2">
    <location>
        <begin position="395"/>
        <end position="422"/>
    </location>
</feature>
<evidence type="ECO:0000256" key="1">
    <source>
        <dbReference type="ARBA" id="ARBA00023186"/>
    </source>
</evidence>
<feature type="transmembrane region" description="Helical" evidence="2">
    <location>
        <begin position="357"/>
        <end position="375"/>
    </location>
</feature>
<keyword evidence="1" id="KW-0143">Chaperone</keyword>
<feature type="domain" description="J" evidence="3">
    <location>
        <begin position="2"/>
        <end position="62"/>
    </location>
</feature>
<dbReference type="SUPFAM" id="SSF46565">
    <property type="entry name" value="Chaperone J-domain"/>
    <property type="match status" value="1"/>
</dbReference>
<dbReference type="EMBL" id="FOFP01000008">
    <property type="protein sequence ID" value="SEQ64745.1"/>
    <property type="molecule type" value="Genomic_DNA"/>
</dbReference>
<dbReference type="Proteomes" id="UP000198512">
    <property type="component" value="Unassembled WGS sequence"/>
</dbReference>